<sequence>MNVRVHIGDLVTVDEASEAVDAKITSLPGDFVPSEEQDLELSIGIPGADDPMTAQEASIPNPSASIYEVVTYDLTSNTCCR</sequence>
<reference evidence="1 2" key="1">
    <citation type="submission" date="2018-08" db="EMBL/GenBank/DDBJ databases">
        <title>Recombination of ecologically and evolutionarily significant loci maintains genetic cohesion in the Pseudomonas syringae species complex.</title>
        <authorList>
            <person name="Dillon M."/>
            <person name="Thakur S."/>
            <person name="Almeida R.N.D."/>
            <person name="Weir B.S."/>
            <person name="Guttman D.S."/>
        </authorList>
    </citation>
    <scope>NUCLEOTIDE SEQUENCE [LARGE SCALE GENOMIC DNA]</scope>
    <source>
        <strain evidence="1 2">ICMP 2788</strain>
    </source>
</reference>
<dbReference type="Proteomes" id="UP000276886">
    <property type="component" value="Unassembled WGS sequence"/>
</dbReference>
<protein>
    <submittedName>
        <fullName evidence="1">Uncharacterized protein</fullName>
    </submittedName>
</protein>
<dbReference type="EMBL" id="RBPQ01000151">
    <property type="protein sequence ID" value="RMO26931.1"/>
    <property type="molecule type" value="Genomic_DNA"/>
</dbReference>
<proteinExistence type="predicted"/>
<evidence type="ECO:0000313" key="2">
    <source>
        <dbReference type="Proteomes" id="UP000276886"/>
    </source>
</evidence>
<name>A0A3M3CJQ2_PSESJ</name>
<gene>
    <name evidence="1" type="ORF">ALQ44_01976</name>
</gene>
<dbReference type="RefSeq" id="WP_258379833.1">
    <property type="nucleotide sequence ID" value="NZ_QJTX01000013.1"/>
</dbReference>
<comment type="caution">
    <text evidence="1">The sequence shown here is derived from an EMBL/GenBank/DDBJ whole genome shotgun (WGS) entry which is preliminary data.</text>
</comment>
<accession>A0A3M3CJQ2</accession>
<organism evidence="1 2">
    <name type="scientific">Pseudomonas syringae pv. pisi</name>
    <dbReference type="NCBI Taxonomy" id="59510"/>
    <lineage>
        <taxon>Bacteria</taxon>
        <taxon>Pseudomonadati</taxon>
        <taxon>Pseudomonadota</taxon>
        <taxon>Gammaproteobacteria</taxon>
        <taxon>Pseudomonadales</taxon>
        <taxon>Pseudomonadaceae</taxon>
        <taxon>Pseudomonas</taxon>
        <taxon>Pseudomonas syringae</taxon>
    </lineage>
</organism>
<evidence type="ECO:0000313" key="1">
    <source>
        <dbReference type="EMBL" id="RMO26931.1"/>
    </source>
</evidence>
<dbReference type="AlphaFoldDB" id="A0A3M3CJQ2"/>